<feature type="transmembrane region" description="Helical" evidence="8">
    <location>
        <begin position="52"/>
        <end position="69"/>
    </location>
</feature>
<dbReference type="EMBL" id="PVMZ01000010">
    <property type="protein sequence ID" value="PRX19419.1"/>
    <property type="molecule type" value="Genomic_DNA"/>
</dbReference>
<comment type="caution">
    <text evidence="10">The sequence shown here is derived from an EMBL/GenBank/DDBJ whole genome shotgun (WGS) entry which is preliminary data.</text>
</comment>
<dbReference type="PANTHER" id="PTHR42718:SF47">
    <property type="entry name" value="METHYL VIOLOGEN RESISTANCE PROTEIN SMVA"/>
    <property type="match status" value="1"/>
</dbReference>
<feature type="transmembrane region" description="Helical" evidence="8">
    <location>
        <begin position="294"/>
        <end position="320"/>
    </location>
</feature>
<evidence type="ECO:0000256" key="7">
    <source>
        <dbReference type="SAM" id="MobiDB-lite"/>
    </source>
</evidence>
<dbReference type="AlphaFoldDB" id="A0A2T0K8L2"/>
<feature type="transmembrane region" description="Helical" evidence="8">
    <location>
        <begin position="332"/>
        <end position="351"/>
    </location>
</feature>
<sequence length="523" mass="53134">MTDVPTRAGPRDWISLVALAVPTLVVAIDMGVLYLALPALSADLGVSSIEQLWVLDIYGFVLAGFLVTMGKLGDRIGRRRLLLIGAGAFAGASVIAAFAPTAATLIAARALLGIAGATLAPSALALLTAIFKDPKQQATAVAVFITCLMGGGAVGPIVGGLMLQQFWWGSVFLLGVPVMLALIAVGPWLLPEYREQEPGRLDLVSVVLSLATVLPLIFGLKQLPLGVEPLPVAAVALGLVAGTMFIRRQLRLETPLLDLRLFGGRTFRSALGIMLLGSASMAGIMLFFSQYLQLVVGLSPAAAGLAMVPSSVAVAVSGLIAPKIAQRLRPGVVIAGGLVVSGAGFIVLTQATATSDLFVALGGVVLVTFGAGPFTSLCISLVMGSVREEEAGSASAVSETGGEFGVAFGLAAFGTIGATLYTRLIEVPADVPPAAAEAARHSLAEATVAAGSVPPSTAESMLASAREAFTSGMNGVAVAGAVLVAVLIVVSLYGLRDSGPIGSEDASTAEQGDEPALERADSR</sequence>
<keyword evidence="11" id="KW-1185">Reference proteome</keyword>
<dbReference type="GO" id="GO:0005886">
    <property type="term" value="C:plasma membrane"/>
    <property type="evidence" value="ECO:0007669"/>
    <property type="project" value="UniProtKB-SubCell"/>
</dbReference>
<keyword evidence="4 8" id="KW-0812">Transmembrane</keyword>
<protein>
    <submittedName>
        <fullName evidence="10">DHA2 family multidrug resistance protein-like MFS transporter</fullName>
    </submittedName>
</protein>
<keyword evidence="6 8" id="KW-0472">Membrane</keyword>
<name>A0A2T0K8L2_9ACTN</name>
<feature type="transmembrane region" description="Helical" evidence="8">
    <location>
        <begin position="81"/>
        <end position="100"/>
    </location>
</feature>
<dbReference type="RefSeq" id="WP_106322349.1">
    <property type="nucleotide sequence ID" value="NZ_BOMO01000051.1"/>
</dbReference>
<feature type="transmembrane region" description="Helical" evidence="8">
    <location>
        <begin position="138"/>
        <end position="161"/>
    </location>
</feature>
<reference evidence="10 11" key="1">
    <citation type="submission" date="2018-03" db="EMBL/GenBank/DDBJ databases">
        <title>Genomic Encyclopedia of Archaeal and Bacterial Type Strains, Phase II (KMG-II): from individual species to whole genera.</title>
        <authorList>
            <person name="Goeker M."/>
        </authorList>
    </citation>
    <scope>NUCLEOTIDE SEQUENCE [LARGE SCALE GENOMIC DNA]</scope>
    <source>
        <strain evidence="10 11">DSM 43146</strain>
    </source>
</reference>
<dbReference type="CDD" id="cd17321">
    <property type="entry name" value="MFS_MMR_MDR_like"/>
    <property type="match status" value="1"/>
</dbReference>
<dbReference type="SUPFAM" id="SSF103473">
    <property type="entry name" value="MFS general substrate transporter"/>
    <property type="match status" value="1"/>
</dbReference>
<feature type="domain" description="Major facilitator superfamily (MFS) profile" evidence="9">
    <location>
        <begin position="15"/>
        <end position="497"/>
    </location>
</feature>
<dbReference type="OrthoDB" id="9781469at2"/>
<feature type="transmembrane region" description="Helical" evidence="8">
    <location>
        <begin position="267"/>
        <end position="288"/>
    </location>
</feature>
<evidence type="ECO:0000313" key="10">
    <source>
        <dbReference type="EMBL" id="PRX19419.1"/>
    </source>
</evidence>
<evidence type="ECO:0000256" key="5">
    <source>
        <dbReference type="ARBA" id="ARBA00022989"/>
    </source>
</evidence>
<dbReference type="InterPro" id="IPR006311">
    <property type="entry name" value="TAT_signal"/>
</dbReference>
<feature type="transmembrane region" description="Helical" evidence="8">
    <location>
        <begin position="12"/>
        <end position="37"/>
    </location>
</feature>
<proteinExistence type="predicted"/>
<feature type="transmembrane region" description="Helical" evidence="8">
    <location>
        <begin position="476"/>
        <end position="495"/>
    </location>
</feature>
<evidence type="ECO:0000256" key="6">
    <source>
        <dbReference type="ARBA" id="ARBA00023136"/>
    </source>
</evidence>
<dbReference type="GO" id="GO:0022857">
    <property type="term" value="F:transmembrane transporter activity"/>
    <property type="evidence" value="ECO:0007669"/>
    <property type="project" value="InterPro"/>
</dbReference>
<feature type="region of interest" description="Disordered" evidence="7">
    <location>
        <begin position="500"/>
        <end position="523"/>
    </location>
</feature>
<gene>
    <name evidence="10" type="ORF">CLV67_110171</name>
</gene>
<keyword evidence="3" id="KW-1003">Cell membrane</keyword>
<accession>A0A2T0K8L2</accession>
<feature type="transmembrane region" description="Helical" evidence="8">
    <location>
        <begin position="201"/>
        <end position="218"/>
    </location>
</feature>
<feature type="transmembrane region" description="Helical" evidence="8">
    <location>
        <begin position="404"/>
        <end position="424"/>
    </location>
</feature>
<dbReference type="Gene3D" id="1.20.1250.20">
    <property type="entry name" value="MFS general substrate transporter like domains"/>
    <property type="match status" value="1"/>
</dbReference>
<feature type="transmembrane region" description="Helical" evidence="8">
    <location>
        <begin position="230"/>
        <end position="246"/>
    </location>
</feature>
<organism evidence="10 11">
    <name type="scientific">Actinoplanes italicus</name>
    <dbReference type="NCBI Taxonomy" id="113567"/>
    <lineage>
        <taxon>Bacteria</taxon>
        <taxon>Bacillati</taxon>
        <taxon>Actinomycetota</taxon>
        <taxon>Actinomycetes</taxon>
        <taxon>Micromonosporales</taxon>
        <taxon>Micromonosporaceae</taxon>
        <taxon>Actinoplanes</taxon>
    </lineage>
</organism>
<evidence type="ECO:0000259" key="9">
    <source>
        <dbReference type="PROSITE" id="PS50850"/>
    </source>
</evidence>
<feature type="transmembrane region" description="Helical" evidence="8">
    <location>
        <begin position="357"/>
        <end position="383"/>
    </location>
</feature>
<evidence type="ECO:0000256" key="4">
    <source>
        <dbReference type="ARBA" id="ARBA00022692"/>
    </source>
</evidence>
<dbReference type="PROSITE" id="PS50850">
    <property type="entry name" value="MFS"/>
    <property type="match status" value="1"/>
</dbReference>
<keyword evidence="2" id="KW-0813">Transport</keyword>
<dbReference type="PROSITE" id="PS51318">
    <property type="entry name" value="TAT"/>
    <property type="match status" value="1"/>
</dbReference>
<dbReference type="InterPro" id="IPR020846">
    <property type="entry name" value="MFS_dom"/>
</dbReference>
<dbReference type="PANTHER" id="PTHR42718">
    <property type="entry name" value="MAJOR FACILITATOR SUPERFAMILY MULTIDRUG TRANSPORTER MFSC"/>
    <property type="match status" value="1"/>
</dbReference>
<dbReference type="Gene3D" id="1.20.1720.10">
    <property type="entry name" value="Multidrug resistance protein D"/>
    <property type="match status" value="1"/>
</dbReference>
<feature type="transmembrane region" description="Helical" evidence="8">
    <location>
        <begin position="106"/>
        <end position="131"/>
    </location>
</feature>
<keyword evidence="5 8" id="KW-1133">Transmembrane helix</keyword>
<evidence type="ECO:0000256" key="8">
    <source>
        <dbReference type="SAM" id="Phobius"/>
    </source>
</evidence>
<dbReference type="InterPro" id="IPR011701">
    <property type="entry name" value="MFS"/>
</dbReference>
<evidence type="ECO:0000256" key="1">
    <source>
        <dbReference type="ARBA" id="ARBA00004651"/>
    </source>
</evidence>
<dbReference type="InterPro" id="IPR036259">
    <property type="entry name" value="MFS_trans_sf"/>
</dbReference>
<comment type="subcellular location">
    <subcellularLocation>
        <location evidence="1">Cell membrane</location>
        <topology evidence="1">Multi-pass membrane protein</topology>
    </subcellularLocation>
</comment>
<evidence type="ECO:0000256" key="3">
    <source>
        <dbReference type="ARBA" id="ARBA00022475"/>
    </source>
</evidence>
<evidence type="ECO:0000313" key="11">
    <source>
        <dbReference type="Proteomes" id="UP000239415"/>
    </source>
</evidence>
<evidence type="ECO:0000256" key="2">
    <source>
        <dbReference type="ARBA" id="ARBA00022448"/>
    </source>
</evidence>
<feature type="transmembrane region" description="Helical" evidence="8">
    <location>
        <begin position="167"/>
        <end position="189"/>
    </location>
</feature>
<dbReference type="Proteomes" id="UP000239415">
    <property type="component" value="Unassembled WGS sequence"/>
</dbReference>
<dbReference type="Pfam" id="PF07690">
    <property type="entry name" value="MFS_1"/>
    <property type="match status" value="1"/>
</dbReference>